<dbReference type="PANTHER" id="PTHR42877:SF10">
    <property type="entry name" value="L-ORNITHINE N(5)-OXYGENASE"/>
    <property type="match status" value="1"/>
</dbReference>
<evidence type="ECO:0000256" key="1">
    <source>
        <dbReference type="ARBA" id="ARBA00010139"/>
    </source>
</evidence>
<dbReference type="GO" id="GO:0004499">
    <property type="term" value="F:N,N-dimethylaniline monooxygenase activity"/>
    <property type="evidence" value="ECO:0007669"/>
    <property type="project" value="InterPro"/>
</dbReference>
<keyword evidence="4" id="KW-0560">Oxidoreductase</keyword>
<name>A0A6G1HZK0_9PEZI</name>
<keyword evidence="6" id="KW-1185">Reference proteome</keyword>
<dbReference type="InterPro" id="IPR020946">
    <property type="entry name" value="Flavin_mOase-like"/>
</dbReference>
<evidence type="ECO:0000256" key="2">
    <source>
        <dbReference type="ARBA" id="ARBA00022630"/>
    </source>
</evidence>
<dbReference type="InterPro" id="IPR051209">
    <property type="entry name" value="FAD-bind_Monooxygenase_sf"/>
</dbReference>
<keyword evidence="3" id="KW-0274">FAD</keyword>
<dbReference type="InterPro" id="IPR036188">
    <property type="entry name" value="FAD/NAD-bd_sf"/>
</dbReference>
<dbReference type="PANTHER" id="PTHR42877">
    <property type="entry name" value="L-ORNITHINE N(5)-MONOOXYGENASE-RELATED"/>
    <property type="match status" value="1"/>
</dbReference>
<dbReference type="Gene3D" id="3.50.50.60">
    <property type="entry name" value="FAD/NAD(P)-binding domain"/>
    <property type="match status" value="3"/>
</dbReference>
<protein>
    <submittedName>
        <fullName evidence="5">FAD/NAD(P)-binding domain-containing protein</fullName>
    </submittedName>
</protein>
<evidence type="ECO:0000313" key="5">
    <source>
        <dbReference type="EMBL" id="KAF2401249.1"/>
    </source>
</evidence>
<dbReference type="SUPFAM" id="SSF51905">
    <property type="entry name" value="FAD/NAD(P)-binding domain"/>
    <property type="match status" value="2"/>
</dbReference>
<dbReference type="AlphaFoldDB" id="A0A6G1HZK0"/>
<dbReference type="GO" id="GO:0050660">
    <property type="term" value="F:flavin adenine dinucleotide binding"/>
    <property type="evidence" value="ECO:0007669"/>
    <property type="project" value="InterPro"/>
</dbReference>
<evidence type="ECO:0000256" key="4">
    <source>
        <dbReference type="ARBA" id="ARBA00023002"/>
    </source>
</evidence>
<gene>
    <name evidence="5" type="ORF">EJ06DRAFT_475802</name>
</gene>
<dbReference type="OrthoDB" id="74360at2759"/>
<dbReference type="Pfam" id="PF00743">
    <property type="entry name" value="FMO-like"/>
    <property type="match status" value="1"/>
</dbReference>
<sequence length="636" mass="71434">MPDRIHRVDGYHHDGYTYYPVVVVGAGESGVATAWKLKRELGFDQFRVFERQSGIGGTWWINRYPGVACDVPAAFYSFSFHPNPKWTTLFPSGPEIYAYLQEVCDTAGITDKIELNTDVPLCRWLDDDQEWEITVHHLVPGTGDLSSRDRARKVQEEGESSVIVSTEIIRAKVLLSAVGGLVEPRAKPENVPGWESFKGPVFHSARWDYNVDLKDKDVVVVGTGCSAAQFVPHLTQEPFGAKSVTQLMRSPPWVVKRMEPPFGREKWAKWAPAAFTYVPGLLKTFRTMLFFAIEAEFPMFRAESTQKRRALEEKLIRHIKRTTPEKYHEILTPDYDVCCKRRIFDATWYPGLNDPRVELTTQPLTAVHEDSVTIGPGRCYPPLSRTESKAPTEKRDVHADVIILANGFDISKWLHPMAVKGRGGVDLVDQMHARGGPQAYQGTAMDGFPNFFLIFGPNTATGHSSVILATENMANYALKFVKKVIRGEASTVEVKRSAEEAYTADIQRKLKDTVWMRGGCASWYYTEDGWNSTVLPYSQIWFGYRCMFPRWRDWDVKLTRRGTVKQALHRGLRLSVFAAALVGLWRARRAGLGPLEAVRLLLASVSAQGKSALGVVREVLHAVVERGAGVVGSLKV</sequence>
<dbReference type="EMBL" id="ML996693">
    <property type="protein sequence ID" value="KAF2401249.1"/>
    <property type="molecule type" value="Genomic_DNA"/>
</dbReference>
<organism evidence="5 6">
    <name type="scientific">Trichodelitschia bisporula</name>
    <dbReference type="NCBI Taxonomy" id="703511"/>
    <lineage>
        <taxon>Eukaryota</taxon>
        <taxon>Fungi</taxon>
        <taxon>Dikarya</taxon>
        <taxon>Ascomycota</taxon>
        <taxon>Pezizomycotina</taxon>
        <taxon>Dothideomycetes</taxon>
        <taxon>Dothideomycetes incertae sedis</taxon>
        <taxon>Phaeotrichales</taxon>
        <taxon>Phaeotrichaceae</taxon>
        <taxon>Trichodelitschia</taxon>
    </lineage>
</organism>
<reference evidence="5" key="1">
    <citation type="journal article" date="2020" name="Stud. Mycol.">
        <title>101 Dothideomycetes genomes: a test case for predicting lifestyles and emergence of pathogens.</title>
        <authorList>
            <person name="Haridas S."/>
            <person name="Albert R."/>
            <person name="Binder M."/>
            <person name="Bloem J."/>
            <person name="Labutti K."/>
            <person name="Salamov A."/>
            <person name="Andreopoulos B."/>
            <person name="Baker S."/>
            <person name="Barry K."/>
            <person name="Bills G."/>
            <person name="Bluhm B."/>
            <person name="Cannon C."/>
            <person name="Castanera R."/>
            <person name="Culley D."/>
            <person name="Daum C."/>
            <person name="Ezra D."/>
            <person name="Gonzalez J."/>
            <person name="Henrissat B."/>
            <person name="Kuo A."/>
            <person name="Liang C."/>
            <person name="Lipzen A."/>
            <person name="Lutzoni F."/>
            <person name="Magnuson J."/>
            <person name="Mondo S."/>
            <person name="Nolan M."/>
            <person name="Ohm R."/>
            <person name="Pangilinan J."/>
            <person name="Park H.-J."/>
            <person name="Ramirez L."/>
            <person name="Alfaro M."/>
            <person name="Sun H."/>
            <person name="Tritt A."/>
            <person name="Yoshinaga Y."/>
            <person name="Zwiers L.-H."/>
            <person name="Turgeon B."/>
            <person name="Goodwin S."/>
            <person name="Spatafora J."/>
            <person name="Crous P."/>
            <person name="Grigoriev I."/>
        </authorList>
    </citation>
    <scope>NUCLEOTIDE SEQUENCE</scope>
    <source>
        <strain evidence="5">CBS 262.69</strain>
    </source>
</reference>
<accession>A0A6G1HZK0</accession>
<keyword evidence="2" id="KW-0285">Flavoprotein</keyword>
<evidence type="ECO:0000256" key="3">
    <source>
        <dbReference type="ARBA" id="ARBA00022827"/>
    </source>
</evidence>
<proteinExistence type="inferred from homology"/>
<comment type="similarity">
    <text evidence="1">Belongs to the FAD-binding monooxygenase family.</text>
</comment>
<dbReference type="Proteomes" id="UP000799640">
    <property type="component" value="Unassembled WGS sequence"/>
</dbReference>
<dbReference type="GO" id="GO:0050661">
    <property type="term" value="F:NADP binding"/>
    <property type="evidence" value="ECO:0007669"/>
    <property type="project" value="InterPro"/>
</dbReference>
<dbReference type="Pfam" id="PF13450">
    <property type="entry name" value="NAD_binding_8"/>
    <property type="match status" value="1"/>
</dbReference>
<evidence type="ECO:0000313" key="6">
    <source>
        <dbReference type="Proteomes" id="UP000799640"/>
    </source>
</evidence>